<dbReference type="RefSeq" id="WP_147686994.1">
    <property type="nucleotide sequence ID" value="NZ_VDUX01000005.1"/>
</dbReference>
<organism evidence="3 4">
    <name type="scientific">Aeromicrobium terrae</name>
    <dbReference type="NCBI Taxonomy" id="2498846"/>
    <lineage>
        <taxon>Bacteria</taxon>
        <taxon>Bacillati</taxon>
        <taxon>Actinomycetota</taxon>
        <taxon>Actinomycetes</taxon>
        <taxon>Propionibacteriales</taxon>
        <taxon>Nocardioidaceae</taxon>
        <taxon>Aeromicrobium</taxon>
    </lineage>
</organism>
<keyword evidence="1" id="KW-0812">Transmembrane</keyword>
<dbReference type="AlphaFoldDB" id="A0A5C8NIV6"/>
<keyword evidence="4" id="KW-1185">Reference proteome</keyword>
<sequence length="113" mass="11737">MTEPLPRYPVQPEQRPVALRHHPRATAALAVGIVSLVGVIIVLPTALGPLAVYLAASARREIDADPGRWGGRSQATAGLTLGIISTSLLLILTLTLGISALGLVLVTHVSSGY</sequence>
<evidence type="ECO:0000313" key="4">
    <source>
        <dbReference type="Proteomes" id="UP000321571"/>
    </source>
</evidence>
<dbReference type="InterPro" id="IPR025241">
    <property type="entry name" value="DUF4190"/>
</dbReference>
<evidence type="ECO:0000259" key="2">
    <source>
        <dbReference type="Pfam" id="PF13828"/>
    </source>
</evidence>
<dbReference type="EMBL" id="VDUX01000005">
    <property type="protein sequence ID" value="TXL58016.1"/>
    <property type="molecule type" value="Genomic_DNA"/>
</dbReference>
<evidence type="ECO:0000313" key="3">
    <source>
        <dbReference type="EMBL" id="TXL58016.1"/>
    </source>
</evidence>
<name>A0A5C8NIV6_9ACTN</name>
<keyword evidence="1" id="KW-1133">Transmembrane helix</keyword>
<keyword evidence="1" id="KW-0472">Membrane</keyword>
<proteinExistence type="predicted"/>
<feature type="domain" description="DUF4190" evidence="2">
    <location>
        <begin position="25"/>
        <end position="91"/>
    </location>
</feature>
<gene>
    <name evidence="3" type="ORF">FHP06_11865</name>
</gene>
<dbReference type="OrthoDB" id="3733716at2"/>
<feature type="transmembrane region" description="Helical" evidence="1">
    <location>
        <begin position="27"/>
        <end position="56"/>
    </location>
</feature>
<evidence type="ECO:0000256" key="1">
    <source>
        <dbReference type="SAM" id="Phobius"/>
    </source>
</evidence>
<reference evidence="3 4" key="1">
    <citation type="submission" date="2019-06" db="EMBL/GenBank/DDBJ databases">
        <title>Aeromicrobium sp. nov., isolated from a maize field.</title>
        <authorList>
            <person name="Lin S.-Y."/>
            <person name="Tsai C.-F."/>
            <person name="Young C.-C."/>
        </authorList>
    </citation>
    <scope>NUCLEOTIDE SEQUENCE [LARGE SCALE GENOMIC DNA]</scope>
    <source>
        <strain evidence="3 4">CC-CFT486</strain>
    </source>
</reference>
<comment type="caution">
    <text evidence="3">The sequence shown here is derived from an EMBL/GenBank/DDBJ whole genome shotgun (WGS) entry which is preliminary data.</text>
</comment>
<dbReference type="Pfam" id="PF13828">
    <property type="entry name" value="DUF4190"/>
    <property type="match status" value="1"/>
</dbReference>
<protein>
    <submittedName>
        <fullName evidence="3">DUF4190 domain-containing protein</fullName>
    </submittedName>
</protein>
<dbReference type="Proteomes" id="UP000321571">
    <property type="component" value="Unassembled WGS sequence"/>
</dbReference>
<accession>A0A5C8NIV6</accession>
<feature type="transmembrane region" description="Helical" evidence="1">
    <location>
        <begin position="77"/>
        <end position="106"/>
    </location>
</feature>